<evidence type="ECO:0000313" key="12">
    <source>
        <dbReference type="EMBL" id="VDM19753.1"/>
    </source>
</evidence>
<reference evidence="14" key="1">
    <citation type="submission" date="2017-02" db="UniProtKB">
        <authorList>
            <consortium name="WormBaseParasite"/>
        </authorList>
    </citation>
    <scope>IDENTIFICATION</scope>
</reference>
<keyword evidence="9" id="KW-0175">Coiled coil</keyword>
<evidence type="ECO:0000256" key="4">
    <source>
        <dbReference type="ARBA" id="ARBA00022771"/>
    </source>
</evidence>
<evidence type="ECO:0000256" key="2">
    <source>
        <dbReference type="ARBA" id="ARBA00022490"/>
    </source>
</evidence>
<keyword evidence="4 8" id="KW-0863">Zinc-finger</keyword>
<dbReference type="EMBL" id="UYWX01000987">
    <property type="protein sequence ID" value="VDM19753.1"/>
    <property type="molecule type" value="Genomic_DNA"/>
</dbReference>
<dbReference type="AlphaFoldDB" id="A0A0R3WNM3"/>
<keyword evidence="6" id="KW-0106">Calcium</keyword>
<dbReference type="CDD" id="cd02334">
    <property type="entry name" value="ZZ_dystrophin"/>
    <property type="match status" value="1"/>
</dbReference>
<dbReference type="SMART" id="SM00291">
    <property type="entry name" value="ZnF_ZZ"/>
    <property type="match status" value="1"/>
</dbReference>
<sequence length="550" mass="61809">MKGGHEHRSASGSIIRAPSLDSQISTVSRLDDSELLPSVGLDRFYEWLKLEPTIIAWLPALHRLITGEKLIHQVRCAVCQACPIRGLRYRCLRCLNFDLCQNCFLIGRVGKSHKITHPIQEYTTTLQRSDSLRDFSRVVRNRFRSKEKFRQSSFNAEDLSKSTAATATPKSVGRATPTLCDREHAVGGLVKGEEQDLLPDLGLQDLIYSFLPISSFFEEEKIDNFLLVGGANCCTPTKNIEIWRKRVRSRLFSINGRSGILLRHWEPSQLGMRSATVIKGSSLYRPPRAVPIRQNSTGHQNTNSSPTIWSTNRPASLGETRKRMLYSTPSASGVDALTPRLNARPRRGGSMDQEHELIAQYSHSLRRQQSLTPTGAMMPSGQPLLYYGPQDSVHSLGAPWLYGSTTYDRSRPPEPRFFTMRPSQLRGNSGFRASSQPPPHPGPGIYITGPPFNTQARWYRNPSGWDGPMVAGSAGSLDKVLMNLEEENRFLRAEYDRLRMQSPAQNLRPLRSPSLQYPLSQMGLYQDTMYHSAYGNPHFPSNSQMNPQLG</sequence>
<keyword evidence="13" id="KW-1185">Reference proteome</keyword>
<protein>
    <submittedName>
        <fullName evidence="14">ZZ-type domain-containing protein</fullName>
    </submittedName>
</protein>
<evidence type="ECO:0000256" key="3">
    <source>
        <dbReference type="ARBA" id="ARBA00022723"/>
    </source>
</evidence>
<dbReference type="InterPro" id="IPR000433">
    <property type="entry name" value="Znf_ZZ"/>
</dbReference>
<evidence type="ECO:0000256" key="10">
    <source>
        <dbReference type="SAM" id="MobiDB-lite"/>
    </source>
</evidence>
<evidence type="ECO:0000256" key="1">
    <source>
        <dbReference type="ARBA" id="ARBA00004245"/>
    </source>
</evidence>
<gene>
    <name evidence="12" type="ORF">TTAC_LOCUS2348</name>
</gene>
<evidence type="ECO:0000256" key="7">
    <source>
        <dbReference type="ARBA" id="ARBA00023212"/>
    </source>
</evidence>
<keyword evidence="7" id="KW-0206">Cytoskeleton</keyword>
<proteinExistence type="predicted"/>
<keyword evidence="5" id="KW-0862">Zinc</keyword>
<evidence type="ECO:0000313" key="13">
    <source>
        <dbReference type="Proteomes" id="UP000274429"/>
    </source>
</evidence>
<dbReference type="PANTHER" id="PTHR12268">
    <property type="entry name" value="E3 UBIQUITIN-PROTEIN LIGASE KCMF1"/>
    <property type="match status" value="1"/>
</dbReference>
<dbReference type="PROSITE" id="PS01357">
    <property type="entry name" value="ZF_ZZ_1"/>
    <property type="match status" value="1"/>
</dbReference>
<evidence type="ECO:0000256" key="8">
    <source>
        <dbReference type="PROSITE-ProRule" id="PRU00228"/>
    </source>
</evidence>
<feature type="compositionally biased region" description="Polar residues" evidence="10">
    <location>
        <begin position="293"/>
        <end position="314"/>
    </location>
</feature>
<dbReference type="SUPFAM" id="SSF57850">
    <property type="entry name" value="RING/U-box"/>
    <property type="match status" value="1"/>
</dbReference>
<evidence type="ECO:0000256" key="9">
    <source>
        <dbReference type="SAM" id="Coils"/>
    </source>
</evidence>
<dbReference type="Gene3D" id="3.30.60.90">
    <property type="match status" value="1"/>
</dbReference>
<feature type="domain" description="ZZ-type" evidence="11">
    <location>
        <begin position="71"/>
        <end position="127"/>
    </location>
</feature>
<dbReference type="InterPro" id="IPR043145">
    <property type="entry name" value="Znf_ZZ_sf"/>
</dbReference>
<dbReference type="PROSITE" id="PS50135">
    <property type="entry name" value="ZF_ZZ_2"/>
    <property type="match status" value="1"/>
</dbReference>
<dbReference type="WBParaSite" id="TTAC_0000236101-mRNA-1">
    <property type="protein sequence ID" value="TTAC_0000236101-mRNA-1"/>
    <property type="gene ID" value="TTAC_0000236101"/>
</dbReference>
<name>A0A0R3WNM3_HYDTA</name>
<dbReference type="InterPro" id="IPR050774">
    <property type="entry name" value="KCMF1/Dystrophin"/>
</dbReference>
<feature type="region of interest" description="Disordered" evidence="10">
    <location>
        <begin position="291"/>
        <end position="314"/>
    </location>
</feature>
<organism evidence="14">
    <name type="scientific">Hydatigena taeniaeformis</name>
    <name type="common">Feline tapeworm</name>
    <name type="synonym">Taenia taeniaeformis</name>
    <dbReference type="NCBI Taxonomy" id="6205"/>
    <lineage>
        <taxon>Eukaryota</taxon>
        <taxon>Metazoa</taxon>
        <taxon>Spiralia</taxon>
        <taxon>Lophotrochozoa</taxon>
        <taxon>Platyhelminthes</taxon>
        <taxon>Cestoda</taxon>
        <taxon>Eucestoda</taxon>
        <taxon>Cyclophyllidea</taxon>
        <taxon>Taeniidae</taxon>
        <taxon>Hydatigera</taxon>
    </lineage>
</organism>
<dbReference type="STRING" id="6205.A0A0R3WNM3"/>
<dbReference type="OrthoDB" id="10057795at2759"/>
<dbReference type="Proteomes" id="UP000274429">
    <property type="component" value="Unassembled WGS sequence"/>
</dbReference>
<keyword evidence="3" id="KW-0479">Metal-binding</keyword>
<reference evidence="12 13" key="2">
    <citation type="submission" date="2018-11" db="EMBL/GenBank/DDBJ databases">
        <authorList>
            <consortium name="Pathogen Informatics"/>
        </authorList>
    </citation>
    <scope>NUCLEOTIDE SEQUENCE [LARGE SCALE GENOMIC DNA]</scope>
</reference>
<dbReference type="Pfam" id="PF00569">
    <property type="entry name" value="ZZ"/>
    <property type="match status" value="1"/>
</dbReference>
<evidence type="ECO:0000256" key="5">
    <source>
        <dbReference type="ARBA" id="ARBA00022833"/>
    </source>
</evidence>
<dbReference type="GO" id="GO:0099536">
    <property type="term" value="P:synaptic signaling"/>
    <property type="evidence" value="ECO:0007669"/>
    <property type="project" value="TreeGrafter"/>
</dbReference>
<dbReference type="GO" id="GO:0008270">
    <property type="term" value="F:zinc ion binding"/>
    <property type="evidence" value="ECO:0007669"/>
    <property type="project" value="UniProtKB-KW"/>
</dbReference>
<feature type="coiled-coil region" evidence="9">
    <location>
        <begin position="474"/>
        <end position="501"/>
    </location>
</feature>
<dbReference type="GO" id="GO:0045202">
    <property type="term" value="C:synapse"/>
    <property type="evidence" value="ECO:0007669"/>
    <property type="project" value="GOC"/>
</dbReference>
<keyword evidence="2" id="KW-0963">Cytoplasm</keyword>
<dbReference type="PANTHER" id="PTHR12268:SF14">
    <property type="entry name" value="DYSTROPHIN-1"/>
    <property type="match status" value="1"/>
</dbReference>
<evidence type="ECO:0000256" key="6">
    <source>
        <dbReference type="ARBA" id="ARBA00022837"/>
    </source>
</evidence>
<accession>A0A0R3WNM3</accession>
<comment type="subcellular location">
    <subcellularLocation>
        <location evidence="1">Cytoplasm</location>
        <location evidence="1">Cytoskeleton</location>
    </subcellularLocation>
</comment>
<dbReference type="GO" id="GO:0005886">
    <property type="term" value="C:plasma membrane"/>
    <property type="evidence" value="ECO:0007669"/>
    <property type="project" value="TreeGrafter"/>
</dbReference>
<evidence type="ECO:0000259" key="11">
    <source>
        <dbReference type="PROSITE" id="PS50135"/>
    </source>
</evidence>
<evidence type="ECO:0000313" key="14">
    <source>
        <dbReference type="WBParaSite" id="TTAC_0000236101-mRNA-1"/>
    </source>
</evidence>